<evidence type="ECO:0000256" key="7">
    <source>
        <dbReference type="SAM" id="Phobius"/>
    </source>
</evidence>
<organism evidence="8 9">
    <name type="scientific">Rhodobium gokarnense</name>
    <dbReference type="NCBI Taxonomy" id="364296"/>
    <lineage>
        <taxon>Bacteria</taxon>
        <taxon>Pseudomonadati</taxon>
        <taxon>Pseudomonadota</taxon>
        <taxon>Alphaproteobacteria</taxon>
        <taxon>Hyphomicrobiales</taxon>
        <taxon>Rhodobiaceae</taxon>
        <taxon>Rhodobium</taxon>
    </lineage>
</organism>
<feature type="transmembrane region" description="Helical" evidence="7">
    <location>
        <begin position="95"/>
        <end position="112"/>
    </location>
</feature>
<evidence type="ECO:0000313" key="8">
    <source>
        <dbReference type="EMBL" id="MCW2306131.1"/>
    </source>
</evidence>
<dbReference type="InterPro" id="IPR051907">
    <property type="entry name" value="DoxX-like_oxidoreductase"/>
</dbReference>
<dbReference type="Proteomes" id="UP001209755">
    <property type="component" value="Unassembled WGS sequence"/>
</dbReference>
<dbReference type="PANTHER" id="PTHR33452:SF1">
    <property type="entry name" value="INNER MEMBRANE PROTEIN YPHA-RELATED"/>
    <property type="match status" value="1"/>
</dbReference>
<comment type="caution">
    <text evidence="8">The sequence shown here is derived from an EMBL/GenBank/DDBJ whole genome shotgun (WGS) entry which is preliminary data.</text>
</comment>
<evidence type="ECO:0000256" key="3">
    <source>
        <dbReference type="ARBA" id="ARBA00022475"/>
    </source>
</evidence>
<keyword evidence="6 7" id="KW-0472">Membrane</keyword>
<evidence type="ECO:0000256" key="2">
    <source>
        <dbReference type="ARBA" id="ARBA00006679"/>
    </source>
</evidence>
<sequence>MSLTSFDGAAQRPILAFMAPFYTAFAQPLGWLLFRIIIGGILVVEGWPKIQAPFAQTGFVEGIGFYPGWFWSPALAAVQFFGGLMIVLGLFTRPVALAVAFMLFVTLVFHVTHPYGDAFLTAAGLDALGRDADAFLTAAGQRRLLDDGGAAFLAHVQRKAELASTFWFAGAAIIAAFGGGRISLDRMLLRREF</sequence>
<feature type="transmembrane region" description="Helical" evidence="7">
    <location>
        <begin position="21"/>
        <end position="44"/>
    </location>
</feature>
<protein>
    <submittedName>
        <fullName evidence="8">Oxidoreductase</fullName>
    </submittedName>
</protein>
<dbReference type="PANTHER" id="PTHR33452">
    <property type="entry name" value="OXIDOREDUCTASE CATD-RELATED"/>
    <property type="match status" value="1"/>
</dbReference>
<evidence type="ECO:0000256" key="1">
    <source>
        <dbReference type="ARBA" id="ARBA00004651"/>
    </source>
</evidence>
<evidence type="ECO:0000256" key="6">
    <source>
        <dbReference type="ARBA" id="ARBA00023136"/>
    </source>
</evidence>
<keyword evidence="9" id="KW-1185">Reference proteome</keyword>
<dbReference type="InterPro" id="IPR032808">
    <property type="entry name" value="DoxX"/>
</dbReference>
<proteinExistence type="inferred from homology"/>
<evidence type="ECO:0000256" key="4">
    <source>
        <dbReference type="ARBA" id="ARBA00022692"/>
    </source>
</evidence>
<keyword evidence="3" id="KW-1003">Cell membrane</keyword>
<feature type="transmembrane region" description="Helical" evidence="7">
    <location>
        <begin position="166"/>
        <end position="184"/>
    </location>
</feature>
<feature type="transmembrane region" description="Helical" evidence="7">
    <location>
        <begin position="69"/>
        <end position="88"/>
    </location>
</feature>
<gene>
    <name evidence="8" type="ORF">M2319_000447</name>
</gene>
<keyword evidence="4 7" id="KW-0812">Transmembrane</keyword>
<evidence type="ECO:0000256" key="5">
    <source>
        <dbReference type="ARBA" id="ARBA00022989"/>
    </source>
</evidence>
<dbReference type="EMBL" id="JAOQNS010000001">
    <property type="protein sequence ID" value="MCW2306131.1"/>
    <property type="molecule type" value="Genomic_DNA"/>
</dbReference>
<comment type="subcellular location">
    <subcellularLocation>
        <location evidence="1">Cell membrane</location>
        <topology evidence="1">Multi-pass membrane protein</topology>
    </subcellularLocation>
</comment>
<dbReference type="RefSeq" id="WP_264599797.1">
    <property type="nucleotide sequence ID" value="NZ_JAOQNS010000001.1"/>
</dbReference>
<reference evidence="9" key="1">
    <citation type="submission" date="2023-07" db="EMBL/GenBank/DDBJ databases">
        <title>Genome sequencing of Purple Non-Sulfur Bacteria from various extreme environments.</title>
        <authorList>
            <person name="Mayer M."/>
        </authorList>
    </citation>
    <scope>NUCLEOTIDE SEQUENCE [LARGE SCALE GENOMIC DNA]</scope>
    <source>
        <strain evidence="9">DSM 17935</strain>
    </source>
</reference>
<dbReference type="Pfam" id="PF07681">
    <property type="entry name" value="DoxX"/>
    <property type="match status" value="1"/>
</dbReference>
<evidence type="ECO:0000313" key="9">
    <source>
        <dbReference type="Proteomes" id="UP001209755"/>
    </source>
</evidence>
<keyword evidence="5 7" id="KW-1133">Transmembrane helix</keyword>
<comment type="similarity">
    <text evidence="2">Belongs to the DoxX family.</text>
</comment>
<name>A0ABT3H6W8_9HYPH</name>
<accession>A0ABT3H6W8</accession>